<dbReference type="Proteomes" id="UP000482800">
    <property type="component" value="Unassembled WGS sequence"/>
</dbReference>
<dbReference type="AlphaFoldDB" id="A0A6V8K4S9"/>
<reference evidence="1 2" key="1">
    <citation type="submission" date="2020-03" db="EMBL/GenBank/DDBJ databases">
        <title>Whole genome shotgun sequence of Phytohabitans houttuyneae NBRC 108639.</title>
        <authorList>
            <person name="Komaki H."/>
            <person name="Tamura T."/>
        </authorList>
    </citation>
    <scope>NUCLEOTIDE SEQUENCE [LARGE SCALE GENOMIC DNA]</scope>
    <source>
        <strain evidence="1 2">NBRC 108639</strain>
    </source>
</reference>
<dbReference type="RefSeq" id="WP_173054789.1">
    <property type="nucleotide sequence ID" value="NZ_BAABGO010000080.1"/>
</dbReference>
<gene>
    <name evidence="1" type="ORF">Phou_015810</name>
</gene>
<evidence type="ECO:0000313" key="2">
    <source>
        <dbReference type="Proteomes" id="UP000482800"/>
    </source>
</evidence>
<proteinExistence type="predicted"/>
<dbReference type="EMBL" id="BLPF01000001">
    <property type="protein sequence ID" value="GFJ77401.1"/>
    <property type="molecule type" value="Genomic_DNA"/>
</dbReference>
<keyword evidence="2" id="KW-1185">Reference proteome</keyword>
<name>A0A6V8K4S9_9ACTN</name>
<reference evidence="1 2" key="2">
    <citation type="submission" date="2020-03" db="EMBL/GenBank/DDBJ databases">
        <authorList>
            <person name="Ichikawa N."/>
            <person name="Kimura A."/>
            <person name="Kitahashi Y."/>
            <person name="Uohara A."/>
        </authorList>
    </citation>
    <scope>NUCLEOTIDE SEQUENCE [LARGE SCALE GENOMIC DNA]</scope>
    <source>
        <strain evidence="1 2">NBRC 108639</strain>
    </source>
</reference>
<evidence type="ECO:0000313" key="1">
    <source>
        <dbReference type="EMBL" id="GFJ77401.1"/>
    </source>
</evidence>
<organism evidence="1 2">
    <name type="scientific">Phytohabitans houttuyneae</name>
    <dbReference type="NCBI Taxonomy" id="1076126"/>
    <lineage>
        <taxon>Bacteria</taxon>
        <taxon>Bacillati</taxon>
        <taxon>Actinomycetota</taxon>
        <taxon>Actinomycetes</taxon>
        <taxon>Micromonosporales</taxon>
        <taxon>Micromonosporaceae</taxon>
    </lineage>
</organism>
<accession>A0A6V8K4S9</accession>
<sequence>MSTPGDAYDPPLPRTGAPDFHFTAAGMFGTAEQIADHVDACMDYVAQVCGGMTNSVAAVEAVAAELQKTSLGTENSDLDAAQSALSASGLHMRQAHAAALMAYERGTTYAKTLRGQR</sequence>
<protein>
    <submittedName>
        <fullName evidence="1">Uncharacterized protein</fullName>
    </submittedName>
</protein>
<comment type="caution">
    <text evidence="1">The sequence shown here is derived from an EMBL/GenBank/DDBJ whole genome shotgun (WGS) entry which is preliminary data.</text>
</comment>